<dbReference type="PANTHER" id="PTHR43280:SF28">
    <property type="entry name" value="HTH-TYPE TRANSCRIPTIONAL ACTIVATOR RHAS"/>
    <property type="match status" value="1"/>
</dbReference>
<sequence length="280" mass="33199">MSLPLTSGQNINFNREIREPYYEMRIPDKYNDFYALSYIISGKRKLFTPNRINIVDAGTLFFINKNVHFRNTYLNETTYERICVKFTDKMINDLIESLGKEGFYRIFDDPIYHFNLDTQDQLMRLFVSMQNEYNNYNRYSEIILKSLLNQIIIISIRERVSNTNNNIILEKEEAHIIKAVQYIDNNYYTSPSLNITAAIVYLTPTYFSKLFKKAMGCTYSEYLNNAKLDNARRLLVETNLTMNEISENCGFSNSNYFCDVFKRTENLSPTNFRKKYNQKK</sequence>
<dbReference type="SMART" id="SM00342">
    <property type="entry name" value="HTH_ARAC"/>
    <property type="match status" value="1"/>
</dbReference>
<protein>
    <submittedName>
        <fullName evidence="5">AraC-type DNA-binding protein</fullName>
    </submittedName>
</protein>
<keyword evidence="1" id="KW-0805">Transcription regulation</keyword>
<dbReference type="Gene3D" id="1.10.10.60">
    <property type="entry name" value="Homeodomain-like"/>
    <property type="match status" value="2"/>
</dbReference>
<evidence type="ECO:0000313" key="6">
    <source>
        <dbReference type="Proteomes" id="UP000199701"/>
    </source>
</evidence>
<dbReference type="Pfam" id="PF12833">
    <property type="entry name" value="HTH_18"/>
    <property type="match status" value="1"/>
</dbReference>
<dbReference type="PROSITE" id="PS00041">
    <property type="entry name" value="HTH_ARAC_FAMILY_1"/>
    <property type="match status" value="1"/>
</dbReference>
<dbReference type="SUPFAM" id="SSF46689">
    <property type="entry name" value="Homeodomain-like"/>
    <property type="match status" value="2"/>
</dbReference>
<dbReference type="GO" id="GO:0043565">
    <property type="term" value="F:sequence-specific DNA binding"/>
    <property type="evidence" value="ECO:0007669"/>
    <property type="project" value="InterPro"/>
</dbReference>
<gene>
    <name evidence="5" type="ORF">SAMN05421659_103152</name>
</gene>
<dbReference type="InterPro" id="IPR018060">
    <property type="entry name" value="HTH_AraC"/>
</dbReference>
<proteinExistence type="predicted"/>
<dbReference type="InterPro" id="IPR009057">
    <property type="entry name" value="Homeodomain-like_sf"/>
</dbReference>
<accession>A0A1I0NJM5</accession>
<dbReference type="EMBL" id="FOJI01000003">
    <property type="protein sequence ID" value="SEW01511.1"/>
    <property type="molecule type" value="Genomic_DNA"/>
</dbReference>
<evidence type="ECO:0000259" key="4">
    <source>
        <dbReference type="PROSITE" id="PS01124"/>
    </source>
</evidence>
<evidence type="ECO:0000313" key="5">
    <source>
        <dbReference type="EMBL" id="SEW01511.1"/>
    </source>
</evidence>
<dbReference type="RefSeq" id="WP_170841303.1">
    <property type="nucleotide sequence ID" value="NZ_FOJI01000003.1"/>
</dbReference>
<keyword evidence="2 5" id="KW-0238">DNA-binding</keyword>
<dbReference type="Proteomes" id="UP000199701">
    <property type="component" value="Unassembled WGS sequence"/>
</dbReference>
<dbReference type="InterPro" id="IPR018062">
    <property type="entry name" value="HTH_AraC-typ_CS"/>
</dbReference>
<dbReference type="InterPro" id="IPR054015">
    <property type="entry name" value="ExsA-like_N"/>
</dbReference>
<dbReference type="InterPro" id="IPR037923">
    <property type="entry name" value="HTH-like"/>
</dbReference>
<feature type="domain" description="HTH araC/xylS-type" evidence="4">
    <location>
        <begin position="177"/>
        <end position="275"/>
    </location>
</feature>
<reference evidence="5 6" key="1">
    <citation type="submission" date="2016-10" db="EMBL/GenBank/DDBJ databases">
        <authorList>
            <person name="de Groot N.N."/>
        </authorList>
    </citation>
    <scope>NUCLEOTIDE SEQUENCE [LARGE SCALE GENOMIC DNA]</scope>
    <source>
        <strain evidence="5 6">DSM 9179</strain>
    </source>
</reference>
<keyword evidence="3" id="KW-0804">Transcription</keyword>
<organism evidence="5 6">
    <name type="scientific">[Clostridium] fimetarium</name>
    <dbReference type="NCBI Taxonomy" id="99656"/>
    <lineage>
        <taxon>Bacteria</taxon>
        <taxon>Bacillati</taxon>
        <taxon>Bacillota</taxon>
        <taxon>Clostridia</taxon>
        <taxon>Lachnospirales</taxon>
        <taxon>Lachnospiraceae</taxon>
    </lineage>
</organism>
<keyword evidence="6" id="KW-1185">Reference proteome</keyword>
<dbReference type="AlphaFoldDB" id="A0A1I0NJM5"/>
<evidence type="ECO:0000256" key="1">
    <source>
        <dbReference type="ARBA" id="ARBA00023015"/>
    </source>
</evidence>
<dbReference type="STRING" id="99656.SAMN05421659_103152"/>
<evidence type="ECO:0000256" key="3">
    <source>
        <dbReference type="ARBA" id="ARBA00023163"/>
    </source>
</evidence>
<dbReference type="SUPFAM" id="SSF51215">
    <property type="entry name" value="Regulatory protein AraC"/>
    <property type="match status" value="1"/>
</dbReference>
<dbReference type="Pfam" id="PF22200">
    <property type="entry name" value="ExsA_N"/>
    <property type="match status" value="1"/>
</dbReference>
<dbReference type="GO" id="GO:0003700">
    <property type="term" value="F:DNA-binding transcription factor activity"/>
    <property type="evidence" value="ECO:0007669"/>
    <property type="project" value="InterPro"/>
</dbReference>
<dbReference type="PANTHER" id="PTHR43280">
    <property type="entry name" value="ARAC-FAMILY TRANSCRIPTIONAL REGULATOR"/>
    <property type="match status" value="1"/>
</dbReference>
<dbReference type="PROSITE" id="PS01124">
    <property type="entry name" value="HTH_ARAC_FAMILY_2"/>
    <property type="match status" value="1"/>
</dbReference>
<name>A0A1I0NJM5_9FIRM</name>
<evidence type="ECO:0000256" key="2">
    <source>
        <dbReference type="ARBA" id="ARBA00023125"/>
    </source>
</evidence>